<name>A0A078M3M4_9BACL</name>
<evidence type="ECO:0000256" key="2">
    <source>
        <dbReference type="ARBA" id="ARBA00023125"/>
    </source>
</evidence>
<dbReference type="PROSITE" id="PS51078">
    <property type="entry name" value="ICLR_ED"/>
    <property type="match status" value="1"/>
</dbReference>
<dbReference type="PANTHER" id="PTHR30136:SF24">
    <property type="entry name" value="HTH-TYPE TRANSCRIPTIONAL REPRESSOR ALLR"/>
    <property type="match status" value="1"/>
</dbReference>
<dbReference type="GO" id="GO:0045892">
    <property type="term" value="P:negative regulation of DNA-templated transcription"/>
    <property type="evidence" value="ECO:0007669"/>
    <property type="project" value="TreeGrafter"/>
</dbReference>
<evidence type="ECO:0000256" key="1">
    <source>
        <dbReference type="ARBA" id="ARBA00023015"/>
    </source>
</evidence>
<sequence length="253" mass="28373">MQETVKNKTVMRSMLLLDLFEQHAELTFQEVITLSEMPKSSVYRMLQSLEELGFLEKGEDLKYRLGTIFLKYGHLVASRLDIRHISYPIMEKLHEETKEVINLTVRSGDEAIYIEKIDRYQTIRLYTEIGKKSPLYAGACPRALLAFLPVNEQTTYLERTPLVQIASGTLTTIAALKQIMAKEREQGFTVSHSELEDNTAAVAAPIYNYQGEVIAGISAAGIAANYDAAYITNLSEKTIEAAAKISAKLGYRP</sequence>
<evidence type="ECO:0000259" key="5">
    <source>
        <dbReference type="PROSITE" id="PS51078"/>
    </source>
</evidence>
<dbReference type="SUPFAM" id="SSF55781">
    <property type="entry name" value="GAF domain-like"/>
    <property type="match status" value="1"/>
</dbReference>
<dbReference type="PANTHER" id="PTHR30136">
    <property type="entry name" value="HELIX-TURN-HELIX TRANSCRIPTIONAL REGULATOR, ICLR FAMILY"/>
    <property type="match status" value="1"/>
</dbReference>
<dbReference type="InterPro" id="IPR014757">
    <property type="entry name" value="Tscrpt_reg_IclR_C"/>
</dbReference>
<dbReference type="InterPro" id="IPR036388">
    <property type="entry name" value="WH-like_DNA-bd_sf"/>
</dbReference>
<dbReference type="InterPro" id="IPR005471">
    <property type="entry name" value="Tscrpt_reg_IclR_N"/>
</dbReference>
<keyword evidence="3" id="KW-0804">Transcription</keyword>
<dbReference type="SUPFAM" id="SSF46785">
    <property type="entry name" value="Winged helix' DNA-binding domain"/>
    <property type="match status" value="1"/>
</dbReference>
<reference evidence="6" key="1">
    <citation type="submission" date="2014-07" db="EMBL/GenBank/DDBJ databases">
        <authorList>
            <person name="Urmite Genomes Urmite Genomes"/>
        </authorList>
    </citation>
    <scope>NUCLEOTIDE SEQUENCE</scope>
    <source>
        <strain evidence="6">13S34_air</strain>
    </source>
</reference>
<dbReference type="GO" id="GO:0003700">
    <property type="term" value="F:DNA-binding transcription factor activity"/>
    <property type="evidence" value="ECO:0007669"/>
    <property type="project" value="TreeGrafter"/>
</dbReference>
<accession>A0A078M3M4</accession>
<dbReference type="InterPro" id="IPR029016">
    <property type="entry name" value="GAF-like_dom_sf"/>
</dbReference>
<dbReference type="PATRIC" id="fig|1461583.4.peg.319"/>
<gene>
    <name evidence="6" type="primary">kipR</name>
    <name evidence="6" type="ORF">BN1050_00344</name>
</gene>
<dbReference type="InterPro" id="IPR050707">
    <property type="entry name" value="HTH_MetabolicPath_Reg"/>
</dbReference>
<protein>
    <submittedName>
        <fullName evidence="6">HTH-type transcriptional regulator KipR</fullName>
    </submittedName>
</protein>
<evidence type="ECO:0000313" key="6">
    <source>
        <dbReference type="EMBL" id="CDZ99887.1"/>
    </source>
</evidence>
<feature type="domain" description="HTH iclR-type" evidence="4">
    <location>
        <begin position="7"/>
        <end position="67"/>
    </location>
</feature>
<dbReference type="EMBL" id="LN483073">
    <property type="protein sequence ID" value="CDZ99887.1"/>
    <property type="molecule type" value="Genomic_DNA"/>
</dbReference>
<organism evidence="6">
    <name type="scientific">Metalysinibacillus saudimassiliensis</name>
    <dbReference type="NCBI Taxonomy" id="1461583"/>
    <lineage>
        <taxon>Bacteria</taxon>
        <taxon>Bacillati</taxon>
        <taxon>Bacillota</taxon>
        <taxon>Bacilli</taxon>
        <taxon>Bacillales</taxon>
        <taxon>Caryophanaceae</taxon>
        <taxon>Metalysinibacillus</taxon>
    </lineage>
</organism>
<dbReference type="HOGENOM" id="CLU_062618_6_0_9"/>
<evidence type="ECO:0000259" key="4">
    <source>
        <dbReference type="PROSITE" id="PS51077"/>
    </source>
</evidence>
<dbReference type="SMART" id="SM00346">
    <property type="entry name" value="HTH_ICLR"/>
    <property type="match status" value="1"/>
</dbReference>
<evidence type="ECO:0000256" key="3">
    <source>
        <dbReference type="ARBA" id="ARBA00023163"/>
    </source>
</evidence>
<proteinExistence type="predicted"/>
<dbReference type="AlphaFoldDB" id="A0A078M3M4"/>
<dbReference type="Pfam" id="PF01614">
    <property type="entry name" value="IclR_C"/>
    <property type="match status" value="1"/>
</dbReference>
<dbReference type="GO" id="GO:0003677">
    <property type="term" value="F:DNA binding"/>
    <property type="evidence" value="ECO:0007669"/>
    <property type="project" value="UniProtKB-KW"/>
</dbReference>
<dbReference type="Gene3D" id="3.30.450.40">
    <property type="match status" value="1"/>
</dbReference>
<dbReference type="Gene3D" id="1.10.10.10">
    <property type="entry name" value="Winged helix-like DNA-binding domain superfamily/Winged helix DNA-binding domain"/>
    <property type="match status" value="1"/>
</dbReference>
<dbReference type="InterPro" id="IPR036390">
    <property type="entry name" value="WH_DNA-bd_sf"/>
</dbReference>
<feature type="domain" description="IclR-ED" evidence="5">
    <location>
        <begin position="68"/>
        <end position="251"/>
    </location>
</feature>
<keyword evidence="2" id="KW-0238">DNA-binding</keyword>
<dbReference type="PROSITE" id="PS51077">
    <property type="entry name" value="HTH_ICLR"/>
    <property type="match status" value="1"/>
</dbReference>
<keyword evidence="1" id="KW-0805">Transcription regulation</keyword>
<dbReference type="Pfam" id="PF09339">
    <property type="entry name" value="HTH_IclR"/>
    <property type="match status" value="1"/>
</dbReference>